<evidence type="ECO:0000256" key="1">
    <source>
        <dbReference type="SAM" id="Phobius"/>
    </source>
</evidence>
<organism evidence="2 3">
    <name type="scientific">Ruminiclostridium papyrosolvens DSM 2782</name>
    <dbReference type="NCBI Taxonomy" id="588581"/>
    <lineage>
        <taxon>Bacteria</taxon>
        <taxon>Bacillati</taxon>
        <taxon>Bacillota</taxon>
        <taxon>Clostridia</taxon>
        <taxon>Eubacteriales</taxon>
        <taxon>Oscillospiraceae</taxon>
        <taxon>Ruminiclostridium</taxon>
    </lineage>
</organism>
<feature type="transmembrane region" description="Helical" evidence="1">
    <location>
        <begin position="119"/>
        <end position="135"/>
    </location>
</feature>
<dbReference type="STRING" id="588581.Cpap_1112"/>
<feature type="transmembrane region" description="Helical" evidence="1">
    <location>
        <begin position="251"/>
        <end position="273"/>
    </location>
</feature>
<keyword evidence="1" id="KW-0812">Transmembrane</keyword>
<dbReference type="RefSeq" id="WP_004620429.1">
    <property type="nucleotide sequence ID" value="NZ_ACXX02000010.1"/>
</dbReference>
<accession>F1TEX9</accession>
<feature type="transmembrane region" description="Helical" evidence="1">
    <location>
        <begin position="94"/>
        <end position="113"/>
    </location>
</feature>
<feature type="transmembrane region" description="Helical" evidence="1">
    <location>
        <begin position="156"/>
        <end position="177"/>
    </location>
</feature>
<proteinExistence type="predicted"/>
<feature type="transmembrane region" description="Helical" evidence="1">
    <location>
        <begin position="192"/>
        <end position="213"/>
    </location>
</feature>
<dbReference type="OrthoDB" id="3260635at2"/>
<protein>
    <submittedName>
        <fullName evidence="2">Uncharacterized protein</fullName>
    </submittedName>
</protein>
<dbReference type="EMBL" id="ACXX02000010">
    <property type="protein sequence ID" value="EGD46917.1"/>
    <property type="molecule type" value="Genomic_DNA"/>
</dbReference>
<feature type="transmembrane region" description="Helical" evidence="1">
    <location>
        <begin position="220"/>
        <end position="239"/>
    </location>
</feature>
<dbReference type="eggNOG" id="ENOG50335UQ">
    <property type="taxonomic scope" value="Bacteria"/>
</dbReference>
<reference evidence="2" key="1">
    <citation type="submission" date="2009-07" db="EMBL/GenBank/DDBJ databases">
        <authorList>
            <consortium name="US DOE Joint Genome Institute (JGI-PGF)"/>
            <person name="Lucas S."/>
            <person name="Copeland A."/>
            <person name="Lapidus A."/>
            <person name="Glavina del Rio T."/>
            <person name="Tice H."/>
            <person name="Bruce D."/>
            <person name="Goodwin L."/>
            <person name="Pitluck S."/>
            <person name="Larimer F."/>
            <person name="Land M.L."/>
            <person name="Mouttaki H."/>
            <person name="He Z."/>
            <person name="Zhou J."/>
            <person name="Hemme C.L."/>
        </authorList>
    </citation>
    <scope>NUCLEOTIDE SEQUENCE [LARGE SCALE GENOMIC DNA]</scope>
    <source>
        <strain evidence="2">DSM 2782</strain>
    </source>
</reference>
<keyword evidence="1" id="KW-0472">Membrane</keyword>
<comment type="caution">
    <text evidence="2">The sequence shown here is derived from an EMBL/GenBank/DDBJ whole genome shotgun (WGS) entry which is preliminary data.</text>
</comment>
<keyword evidence="1" id="KW-1133">Transmembrane helix</keyword>
<gene>
    <name evidence="2" type="ORF">Cpap_1112</name>
</gene>
<dbReference type="Proteomes" id="UP000003860">
    <property type="component" value="Unassembled WGS sequence"/>
</dbReference>
<sequence>MTKRKDLLAVITLLFLCVTAIHGILSIDFSHAHSFTNQYGQTVSIYGYGIYAFDSYFKAPILIGTDFCILFILVPMFLYTYIKYPQSSNSLDELKLISVYSVALYYAASIAFGVTYNRLFIAYIILFSVSLFGMFKHIKKIEWNQTIQVTKGLKAFLILSGLALLVAWLPDILPTLIGGGTLSLIEVYTTEITYVLDMGIISPLCFVCLYLLVKKQSLGTMLLAILLKTCIIVGIMMIPQTILQVASGAEIAMPVLVTKSLSFVALGGFALFFNIKIYKELSDESTKEK</sequence>
<name>F1TEX9_9FIRM</name>
<feature type="transmembrane region" description="Helical" evidence="1">
    <location>
        <begin position="61"/>
        <end position="82"/>
    </location>
</feature>
<evidence type="ECO:0000313" key="3">
    <source>
        <dbReference type="Proteomes" id="UP000003860"/>
    </source>
</evidence>
<dbReference type="AlphaFoldDB" id="F1TEX9"/>
<reference evidence="2" key="2">
    <citation type="submission" date="2011-01" db="EMBL/GenBank/DDBJ databases">
        <title>The Non-contiguous Finished genome of Clostridium papyrosolvens.</title>
        <authorList>
            <person name="Lucas S."/>
            <person name="Copeland A."/>
            <person name="Lapidus A."/>
            <person name="Cheng J.-F."/>
            <person name="Goodwin L."/>
            <person name="Pitluck S."/>
            <person name="Misra M."/>
            <person name="Chertkov O."/>
            <person name="Detter J.C."/>
            <person name="Han C."/>
            <person name="Tapia R."/>
            <person name="Land M."/>
            <person name="Hauser L."/>
            <person name="Kyrpides N."/>
            <person name="Ivanova N."/>
            <person name="Pagani I."/>
            <person name="Mouttaki H."/>
            <person name="He Z."/>
            <person name="Zhou J."/>
            <person name="Hemme C.L."/>
            <person name="Woyke T."/>
        </authorList>
    </citation>
    <scope>NUCLEOTIDE SEQUENCE [LARGE SCALE GENOMIC DNA]</scope>
    <source>
        <strain evidence="2">DSM 2782</strain>
    </source>
</reference>
<evidence type="ECO:0000313" key="2">
    <source>
        <dbReference type="EMBL" id="EGD46917.1"/>
    </source>
</evidence>
<keyword evidence="3" id="KW-1185">Reference proteome</keyword>